<dbReference type="GO" id="GO:0046872">
    <property type="term" value="F:metal ion binding"/>
    <property type="evidence" value="ECO:0007669"/>
    <property type="project" value="UniProtKB-KW"/>
</dbReference>
<comment type="caution">
    <text evidence="13">The sequence shown here is derived from an EMBL/GenBank/DDBJ whole genome shotgun (WGS) entry which is preliminary data.</text>
</comment>
<evidence type="ECO:0000313" key="14">
    <source>
        <dbReference type="Proteomes" id="UP000219329"/>
    </source>
</evidence>
<dbReference type="Gene3D" id="1.10.600.10">
    <property type="entry name" value="Farnesyl Diphosphate Synthase"/>
    <property type="match status" value="1"/>
</dbReference>
<evidence type="ECO:0000256" key="3">
    <source>
        <dbReference type="ARBA" id="ARBA00022679"/>
    </source>
</evidence>
<protein>
    <recommendedName>
        <fullName evidence="9">Octaprenyl diphosphate synthase</fullName>
        <ecNumber evidence="8">2.5.1.90</ecNumber>
    </recommendedName>
    <alternativeName>
        <fullName evidence="11">All-trans-octaprenyl-diphosphate synthase</fullName>
    </alternativeName>
    <alternativeName>
        <fullName evidence="10">Octaprenyl pyrophosphate synthase</fullName>
    </alternativeName>
</protein>
<evidence type="ECO:0000256" key="5">
    <source>
        <dbReference type="ARBA" id="ARBA00022842"/>
    </source>
</evidence>
<evidence type="ECO:0000256" key="9">
    <source>
        <dbReference type="ARBA" id="ARBA00072473"/>
    </source>
</evidence>
<dbReference type="SUPFAM" id="SSF48576">
    <property type="entry name" value="Terpenoid synthases"/>
    <property type="match status" value="1"/>
</dbReference>
<organism evidence="13 14">
    <name type="scientific">OM182 bacterium MED-G28</name>
    <dbReference type="NCBI Taxonomy" id="1986256"/>
    <lineage>
        <taxon>Bacteria</taxon>
        <taxon>Pseudomonadati</taxon>
        <taxon>Pseudomonadota</taxon>
        <taxon>Gammaproteobacteria</taxon>
        <taxon>OMG group</taxon>
        <taxon>OM182 clade</taxon>
    </lineage>
</organism>
<keyword evidence="3 12" id="KW-0808">Transferase</keyword>
<dbReference type="FunFam" id="1.10.600.10:FF:000002">
    <property type="entry name" value="Octaprenyl diphosphate synthase"/>
    <property type="match status" value="1"/>
</dbReference>
<evidence type="ECO:0000256" key="1">
    <source>
        <dbReference type="ARBA" id="ARBA00001946"/>
    </source>
</evidence>
<evidence type="ECO:0000313" key="13">
    <source>
        <dbReference type="EMBL" id="PDH35482.1"/>
    </source>
</evidence>
<accession>A0A2A5WGD3</accession>
<dbReference type="GO" id="GO:0008299">
    <property type="term" value="P:isoprenoid biosynthetic process"/>
    <property type="evidence" value="ECO:0007669"/>
    <property type="project" value="InterPro"/>
</dbReference>
<dbReference type="EMBL" id="NTJZ01000001">
    <property type="protein sequence ID" value="PDH35482.1"/>
    <property type="molecule type" value="Genomic_DNA"/>
</dbReference>
<dbReference type="InterPro" id="IPR033749">
    <property type="entry name" value="Polyprenyl_synt_CS"/>
</dbReference>
<dbReference type="Pfam" id="PF00348">
    <property type="entry name" value="polyprenyl_synt"/>
    <property type="match status" value="1"/>
</dbReference>
<keyword evidence="5" id="KW-0460">Magnesium</keyword>
<evidence type="ECO:0000256" key="10">
    <source>
        <dbReference type="ARBA" id="ARBA00079637"/>
    </source>
</evidence>
<dbReference type="Proteomes" id="UP000219329">
    <property type="component" value="Unassembled WGS sequence"/>
</dbReference>
<reference evidence="13 14" key="1">
    <citation type="submission" date="2017-08" db="EMBL/GenBank/DDBJ databases">
        <title>Fine stratification of microbial communities through a metagenomic profile of the photic zone.</title>
        <authorList>
            <person name="Haro-Moreno J.M."/>
            <person name="Lopez-Perez M."/>
            <person name="De La Torre J."/>
            <person name="Picazo A."/>
            <person name="Camacho A."/>
            <person name="Rodriguez-Valera F."/>
        </authorList>
    </citation>
    <scope>NUCLEOTIDE SEQUENCE [LARGE SCALE GENOMIC DNA]</scope>
    <source>
        <strain evidence="13">MED-G28</strain>
    </source>
</reference>
<dbReference type="InterPro" id="IPR000092">
    <property type="entry name" value="Polyprenyl_synt"/>
</dbReference>
<dbReference type="GO" id="GO:0106350">
    <property type="term" value="F:all-trans-octaprenyl-diphosphate synthase activity"/>
    <property type="evidence" value="ECO:0007669"/>
    <property type="project" value="UniProtKB-EC"/>
</dbReference>
<dbReference type="AlphaFoldDB" id="A0A2A5WGD3"/>
<dbReference type="CDD" id="cd00685">
    <property type="entry name" value="Trans_IPPS_HT"/>
    <property type="match status" value="1"/>
</dbReference>
<name>A0A2A5WGD3_9GAMM</name>
<evidence type="ECO:0000256" key="12">
    <source>
        <dbReference type="RuleBase" id="RU004466"/>
    </source>
</evidence>
<comment type="catalytic activity">
    <reaction evidence="6">
        <text>5 isopentenyl diphosphate + (2E,6E)-farnesyl diphosphate = all-trans-octaprenyl diphosphate + 5 diphosphate</text>
        <dbReference type="Rhea" id="RHEA:27798"/>
        <dbReference type="ChEBI" id="CHEBI:33019"/>
        <dbReference type="ChEBI" id="CHEBI:57711"/>
        <dbReference type="ChEBI" id="CHEBI:128769"/>
        <dbReference type="ChEBI" id="CHEBI:175763"/>
        <dbReference type="EC" id="2.5.1.90"/>
    </reaction>
</comment>
<comment type="cofactor">
    <cofactor evidence="1">
        <name>Mg(2+)</name>
        <dbReference type="ChEBI" id="CHEBI:18420"/>
    </cofactor>
</comment>
<evidence type="ECO:0000256" key="7">
    <source>
        <dbReference type="ARBA" id="ARBA00055029"/>
    </source>
</evidence>
<evidence type="ECO:0000256" key="11">
    <source>
        <dbReference type="ARBA" id="ARBA00083124"/>
    </source>
</evidence>
<comment type="similarity">
    <text evidence="2 12">Belongs to the FPP/GGPP synthase family.</text>
</comment>
<dbReference type="InterPro" id="IPR008949">
    <property type="entry name" value="Isoprenoid_synthase_dom_sf"/>
</dbReference>
<evidence type="ECO:0000256" key="2">
    <source>
        <dbReference type="ARBA" id="ARBA00006706"/>
    </source>
</evidence>
<gene>
    <name evidence="13" type="ORF">CNF02_01895</name>
</gene>
<dbReference type="PROSITE" id="PS00444">
    <property type="entry name" value="POLYPRENYL_SYNTHASE_2"/>
    <property type="match status" value="1"/>
</dbReference>
<evidence type="ECO:0000256" key="6">
    <source>
        <dbReference type="ARBA" id="ARBA00051506"/>
    </source>
</evidence>
<evidence type="ECO:0000256" key="8">
    <source>
        <dbReference type="ARBA" id="ARBA00066511"/>
    </source>
</evidence>
<evidence type="ECO:0000256" key="4">
    <source>
        <dbReference type="ARBA" id="ARBA00022723"/>
    </source>
</evidence>
<proteinExistence type="inferred from homology"/>
<dbReference type="PANTHER" id="PTHR12001:SF69">
    <property type="entry name" value="ALL TRANS-POLYPRENYL-DIPHOSPHATE SYNTHASE PDSS1"/>
    <property type="match status" value="1"/>
</dbReference>
<keyword evidence="4" id="KW-0479">Metal-binding</keyword>
<dbReference type="EC" id="2.5.1.90" evidence="8"/>
<dbReference type="PROSITE" id="PS00723">
    <property type="entry name" value="POLYPRENYL_SYNTHASE_1"/>
    <property type="match status" value="1"/>
</dbReference>
<sequence length="323" mass="35485">MYQDIRSVVETEFLAVNDFIVEQLHSEVALVESIGHYIVDAGGKRLRPMLTLLASKACGIDSQQHIPMAAVIEFIHTATLLHDDVVDMSTLRRGRPTANSKWNNPSSVLVGDFIYSRAFQVLVKIGDMRIMKIIADTTNKIAEGEVLQLIAKNNPNASEANYMQVIENKTAILFQAAAQCGALLANADEASEKGLQNFGKSIGMAFQLIDDVLDYAGDATDLGKNIGDDLAEGKPTLPLIYAIEKGDKQQQKLIQQALRTEQLNPEMLKDVIEIVRQSGGLEYTQSLAKAQSKVALNCLQALPDSEYRQAMKAMVNFSLSRKS</sequence>
<dbReference type="PANTHER" id="PTHR12001">
    <property type="entry name" value="GERANYLGERANYL PYROPHOSPHATE SYNTHASE"/>
    <property type="match status" value="1"/>
</dbReference>
<dbReference type="SFLD" id="SFLDS00005">
    <property type="entry name" value="Isoprenoid_Synthase_Type_I"/>
    <property type="match status" value="1"/>
</dbReference>
<comment type="function">
    <text evidence="7">Supplies octaprenyl diphosphate, the precursor for the side chain of the isoprenoid quinones ubiquinone and menaquinone.</text>
</comment>